<dbReference type="OrthoDB" id="1705317at2759"/>
<evidence type="ECO:0000313" key="7">
    <source>
        <dbReference type="Proteomes" id="UP000257109"/>
    </source>
</evidence>
<feature type="non-terminal residue" evidence="6">
    <location>
        <position position="1"/>
    </location>
</feature>
<keyword evidence="5" id="KW-0503">Monooxygenase</keyword>
<dbReference type="InterPro" id="IPR050651">
    <property type="entry name" value="Plant_Cytochrome_P450_Monoox"/>
</dbReference>
<evidence type="ECO:0000256" key="2">
    <source>
        <dbReference type="ARBA" id="ARBA00022723"/>
    </source>
</evidence>
<comment type="caution">
    <text evidence="6">The sequence shown here is derived from an EMBL/GenBank/DDBJ whole genome shotgun (WGS) entry which is preliminary data.</text>
</comment>
<organism evidence="6 7">
    <name type="scientific">Mucuna pruriens</name>
    <name type="common">Velvet bean</name>
    <name type="synonym">Dolichos pruriens</name>
    <dbReference type="NCBI Taxonomy" id="157652"/>
    <lineage>
        <taxon>Eukaryota</taxon>
        <taxon>Viridiplantae</taxon>
        <taxon>Streptophyta</taxon>
        <taxon>Embryophyta</taxon>
        <taxon>Tracheophyta</taxon>
        <taxon>Spermatophyta</taxon>
        <taxon>Magnoliopsida</taxon>
        <taxon>eudicotyledons</taxon>
        <taxon>Gunneridae</taxon>
        <taxon>Pentapetalae</taxon>
        <taxon>rosids</taxon>
        <taxon>fabids</taxon>
        <taxon>Fabales</taxon>
        <taxon>Fabaceae</taxon>
        <taxon>Papilionoideae</taxon>
        <taxon>50 kb inversion clade</taxon>
        <taxon>NPAAA clade</taxon>
        <taxon>indigoferoid/millettioid clade</taxon>
        <taxon>Phaseoleae</taxon>
        <taxon>Mucuna</taxon>
    </lineage>
</organism>
<proteinExistence type="predicted"/>
<evidence type="ECO:0000256" key="1">
    <source>
        <dbReference type="ARBA" id="ARBA00022617"/>
    </source>
</evidence>
<protein>
    <submittedName>
        <fullName evidence="6">Cytochrome P450 82A3</fullName>
    </submittedName>
</protein>
<evidence type="ECO:0000256" key="3">
    <source>
        <dbReference type="ARBA" id="ARBA00023002"/>
    </source>
</evidence>
<dbReference type="STRING" id="157652.A0A371GB06"/>
<accession>A0A371GB06</accession>
<evidence type="ECO:0000313" key="6">
    <source>
        <dbReference type="EMBL" id="RDX87709.1"/>
    </source>
</evidence>
<dbReference type="PANTHER" id="PTHR47947:SF29">
    <property type="entry name" value="CYTOCHROME P450 CYP82D47-LIKE"/>
    <property type="match status" value="1"/>
</dbReference>
<keyword evidence="2" id="KW-0479">Metal-binding</keyword>
<dbReference type="PANTHER" id="PTHR47947">
    <property type="entry name" value="CYTOCHROME P450 82C3-RELATED"/>
    <property type="match status" value="1"/>
</dbReference>
<keyword evidence="7" id="KW-1185">Reference proteome</keyword>
<name>A0A371GB06_MUCPR</name>
<dbReference type="GO" id="GO:0046872">
    <property type="term" value="F:metal ion binding"/>
    <property type="evidence" value="ECO:0007669"/>
    <property type="project" value="UniProtKB-KW"/>
</dbReference>
<keyword evidence="3" id="KW-0560">Oxidoreductase</keyword>
<gene>
    <name evidence="6" type="primary">CYP82A3</name>
    <name evidence="6" type="ORF">CR513_30782</name>
</gene>
<reference evidence="6" key="1">
    <citation type="submission" date="2018-05" db="EMBL/GenBank/DDBJ databases">
        <title>Draft genome of Mucuna pruriens seed.</title>
        <authorList>
            <person name="Nnadi N.E."/>
            <person name="Vos R."/>
            <person name="Hasami M.H."/>
            <person name="Devisetty U.K."/>
            <person name="Aguiy J.C."/>
        </authorList>
    </citation>
    <scope>NUCLEOTIDE SEQUENCE [LARGE SCALE GENOMIC DNA]</scope>
    <source>
        <strain evidence="6">JCA_2017</strain>
    </source>
</reference>
<sequence length="267" mass="30945">MELFVRRRPPLSKKADLSKVGFEDDIFSLWASKAGFKRFRRRQFVFLNTGDGQGVFYCPRKYVLHQAPLKTNELQLCHVQIHSLCYWHVMRKLATIELLSNHWLELLKCTRTSEIEAAIRGLHKLYCSENGWLVEHKRKGSLNMNEKQEQDFMDLMLKVLQCAQISSYNLDTIIKATCLPRSSAMTIDGAFSTIGLNNLQRPIGSLLCLKRIDLAVVLMRLSTKRFGRQKHDKFRALHERNSTPIWLGLKNKTDFDSYPTTLREAAN</sequence>
<evidence type="ECO:0000256" key="5">
    <source>
        <dbReference type="ARBA" id="ARBA00023033"/>
    </source>
</evidence>
<dbReference type="Proteomes" id="UP000257109">
    <property type="component" value="Unassembled WGS sequence"/>
</dbReference>
<keyword evidence="1" id="KW-0349">Heme</keyword>
<dbReference type="EMBL" id="QJKJ01006149">
    <property type="protein sequence ID" value="RDX87709.1"/>
    <property type="molecule type" value="Genomic_DNA"/>
</dbReference>
<dbReference type="GO" id="GO:0004497">
    <property type="term" value="F:monooxygenase activity"/>
    <property type="evidence" value="ECO:0007669"/>
    <property type="project" value="UniProtKB-KW"/>
</dbReference>
<dbReference type="AlphaFoldDB" id="A0A371GB06"/>
<evidence type="ECO:0000256" key="4">
    <source>
        <dbReference type="ARBA" id="ARBA00023004"/>
    </source>
</evidence>
<keyword evidence="4" id="KW-0408">Iron</keyword>